<keyword evidence="3" id="KW-1185">Reference proteome</keyword>
<reference evidence="2" key="2">
    <citation type="submission" date="2020-05" db="UniProtKB">
        <authorList>
            <consortium name="EnsemblMetazoa"/>
        </authorList>
    </citation>
    <scope>IDENTIFICATION</scope>
    <source>
        <strain evidence="2">IAEA</strain>
    </source>
</reference>
<dbReference type="AlphaFoldDB" id="A0A1B0B5S1"/>
<keyword evidence="1" id="KW-1133">Transmembrane helix</keyword>
<name>A0A1B0B5S1_9MUSC</name>
<organism evidence="2 3">
    <name type="scientific">Glossina palpalis gambiensis</name>
    <dbReference type="NCBI Taxonomy" id="67801"/>
    <lineage>
        <taxon>Eukaryota</taxon>
        <taxon>Metazoa</taxon>
        <taxon>Ecdysozoa</taxon>
        <taxon>Arthropoda</taxon>
        <taxon>Hexapoda</taxon>
        <taxon>Insecta</taxon>
        <taxon>Pterygota</taxon>
        <taxon>Neoptera</taxon>
        <taxon>Endopterygota</taxon>
        <taxon>Diptera</taxon>
        <taxon>Brachycera</taxon>
        <taxon>Muscomorpha</taxon>
        <taxon>Hippoboscoidea</taxon>
        <taxon>Glossinidae</taxon>
        <taxon>Glossina</taxon>
    </lineage>
</organism>
<dbReference type="EMBL" id="JXJN01008839">
    <property type="status" value="NOT_ANNOTATED_CDS"/>
    <property type="molecule type" value="Genomic_DNA"/>
</dbReference>
<keyword evidence="1" id="KW-0472">Membrane</keyword>
<dbReference type="Proteomes" id="UP000092460">
    <property type="component" value="Unassembled WGS sequence"/>
</dbReference>
<protein>
    <submittedName>
        <fullName evidence="2">Uncharacterized protein</fullName>
    </submittedName>
</protein>
<accession>A0A1B0B5S1</accession>
<feature type="transmembrane region" description="Helical" evidence="1">
    <location>
        <begin position="29"/>
        <end position="49"/>
    </location>
</feature>
<evidence type="ECO:0000313" key="2">
    <source>
        <dbReference type="EnsemblMetazoa" id="GPPI019815-PA"/>
    </source>
</evidence>
<evidence type="ECO:0000313" key="3">
    <source>
        <dbReference type="Proteomes" id="UP000092460"/>
    </source>
</evidence>
<reference evidence="3" key="1">
    <citation type="submission" date="2015-01" db="EMBL/GenBank/DDBJ databases">
        <authorList>
            <person name="Aksoy S."/>
            <person name="Warren W."/>
            <person name="Wilson R.K."/>
        </authorList>
    </citation>
    <scope>NUCLEOTIDE SEQUENCE [LARGE SCALE GENOMIC DNA]</scope>
    <source>
        <strain evidence="3">IAEA</strain>
    </source>
</reference>
<evidence type="ECO:0000256" key="1">
    <source>
        <dbReference type="SAM" id="Phobius"/>
    </source>
</evidence>
<sequence length="67" mass="7326">MQRPIISGRLKVIKNFGQSGSSVVGTQGLYISQLVAVFNLFLFGFQVYANKLETLEANIPHAIADLT</sequence>
<proteinExistence type="predicted"/>
<keyword evidence="1" id="KW-0812">Transmembrane</keyword>
<dbReference type="VEuPathDB" id="VectorBase:GPPI019815"/>
<dbReference type="EnsemblMetazoa" id="GPPI019815-RA">
    <property type="protein sequence ID" value="GPPI019815-PA"/>
    <property type="gene ID" value="GPPI019815"/>
</dbReference>